<reference evidence="2" key="1">
    <citation type="journal article" date="2014" name="Int. J. Syst. Evol. Microbiol.">
        <title>Complete genome sequence of Corynebacterium casei LMG S-19264T (=DSM 44701T), isolated from a smear-ripened cheese.</title>
        <authorList>
            <consortium name="US DOE Joint Genome Institute (JGI-PGF)"/>
            <person name="Walter F."/>
            <person name="Albersmeier A."/>
            <person name="Kalinowski J."/>
            <person name="Ruckert C."/>
        </authorList>
    </citation>
    <scope>NUCLEOTIDE SEQUENCE</scope>
    <source>
        <strain evidence="2">CGMCC 4.7306</strain>
    </source>
</reference>
<protein>
    <recommendedName>
        <fullName evidence="1">Actinobacteria/chloroflexi VLRF1 release factor domain-containing protein</fullName>
    </recommendedName>
</protein>
<keyword evidence="3" id="KW-1185">Reference proteome</keyword>
<dbReference type="SUPFAM" id="SSF53137">
    <property type="entry name" value="Translational machinery components"/>
    <property type="match status" value="1"/>
</dbReference>
<comment type="caution">
    <text evidence="2">The sequence shown here is derived from an EMBL/GenBank/DDBJ whole genome shotgun (WGS) entry which is preliminary data.</text>
</comment>
<dbReference type="Proteomes" id="UP000613840">
    <property type="component" value="Unassembled WGS sequence"/>
</dbReference>
<sequence length="210" mass="22844">MSRMITVGRDRLGRWLDNFATRHPDCSARADDGVVIVTAADGAEARIGVPFGLLPAGDRSPTDRLVEHVLVDRRIGAVLVRRGGFAVGVFEATTLINSKVGSSYVQSQTKAGGWSQQRYARRRGNQAKQLYEKATEAVVAVLLPVVDDLAAVAGGGDRAGVEATLSERRLQDVRNLLLPRIYPAEDPRLRVLEAFPDQFLAVQIELNDLA</sequence>
<accession>A0A917S4R4</accession>
<dbReference type="InterPro" id="IPR040783">
    <property type="entry name" value="VLRF1"/>
</dbReference>
<name>A0A917S4R4_9ACTN</name>
<dbReference type="Pfam" id="PF18859">
    <property type="entry name" value="acVLRF1"/>
    <property type="match status" value="1"/>
</dbReference>
<dbReference type="AlphaFoldDB" id="A0A917S4R4"/>
<gene>
    <name evidence="2" type="ORF">GCM10011575_14220</name>
</gene>
<dbReference type="RefSeq" id="WP_188894510.1">
    <property type="nucleotide sequence ID" value="NZ_BMMZ01000003.1"/>
</dbReference>
<dbReference type="NCBIfam" id="NF041024">
    <property type="entry name" value="acVLRF1_NCBI"/>
    <property type="match status" value="1"/>
</dbReference>
<proteinExistence type="predicted"/>
<evidence type="ECO:0000313" key="2">
    <source>
        <dbReference type="EMBL" id="GGL56977.1"/>
    </source>
</evidence>
<dbReference type="InterPro" id="IPR042226">
    <property type="entry name" value="eFR1_2_sf"/>
</dbReference>
<evidence type="ECO:0000313" key="3">
    <source>
        <dbReference type="Proteomes" id="UP000613840"/>
    </source>
</evidence>
<dbReference type="EMBL" id="BMMZ01000003">
    <property type="protein sequence ID" value="GGL56977.1"/>
    <property type="molecule type" value="Genomic_DNA"/>
</dbReference>
<feature type="domain" description="Actinobacteria/chloroflexi VLRF1 release factor" evidence="1">
    <location>
        <begin position="73"/>
        <end position="205"/>
    </location>
</feature>
<reference evidence="2" key="2">
    <citation type="submission" date="2020-09" db="EMBL/GenBank/DDBJ databases">
        <authorList>
            <person name="Sun Q."/>
            <person name="Zhou Y."/>
        </authorList>
    </citation>
    <scope>NUCLEOTIDE SEQUENCE</scope>
    <source>
        <strain evidence="2">CGMCC 4.7306</strain>
    </source>
</reference>
<evidence type="ECO:0000259" key="1">
    <source>
        <dbReference type="Pfam" id="PF18859"/>
    </source>
</evidence>
<organism evidence="2 3">
    <name type="scientific">Microlunatus endophyticus</name>
    <dbReference type="NCBI Taxonomy" id="1716077"/>
    <lineage>
        <taxon>Bacteria</taxon>
        <taxon>Bacillati</taxon>
        <taxon>Actinomycetota</taxon>
        <taxon>Actinomycetes</taxon>
        <taxon>Propionibacteriales</taxon>
        <taxon>Propionibacteriaceae</taxon>
        <taxon>Microlunatus</taxon>
    </lineage>
</organism>
<dbReference type="Gene3D" id="3.30.420.60">
    <property type="entry name" value="eRF1 domain 2"/>
    <property type="match status" value="1"/>
</dbReference>